<dbReference type="Pfam" id="PF07506">
    <property type="entry name" value="RepB"/>
    <property type="match status" value="1"/>
</dbReference>
<dbReference type="EMBL" id="JENY01000027">
    <property type="protein sequence ID" value="EXL03008.1"/>
    <property type="molecule type" value="Genomic_DNA"/>
</dbReference>
<dbReference type="GO" id="GO:0005694">
    <property type="term" value="C:chromosome"/>
    <property type="evidence" value="ECO:0007669"/>
    <property type="project" value="TreeGrafter"/>
</dbReference>
<reference evidence="4 5" key="1">
    <citation type="submission" date="2014-02" db="EMBL/GenBank/DDBJ databases">
        <title>Aquamicrobium defluvii Genome sequencing.</title>
        <authorList>
            <person name="Wang X."/>
        </authorList>
    </citation>
    <scope>NUCLEOTIDE SEQUENCE [LARGE SCALE GENOMIC DNA]</scope>
    <source>
        <strain evidence="4 5">W13Z1</strain>
    </source>
</reference>
<dbReference type="NCBIfam" id="TIGR00180">
    <property type="entry name" value="parB_part"/>
    <property type="match status" value="1"/>
</dbReference>
<feature type="domain" description="ParB-like N-terminal" evidence="3">
    <location>
        <begin position="72"/>
        <end position="163"/>
    </location>
</feature>
<dbReference type="InterPro" id="IPR003115">
    <property type="entry name" value="ParB_N"/>
</dbReference>
<dbReference type="SUPFAM" id="SSF109709">
    <property type="entry name" value="KorB DNA-binding domain-like"/>
    <property type="match status" value="1"/>
</dbReference>
<dbReference type="GO" id="GO:0003677">
    <property type="term" value="F:DNA binding"/>
    <property type="evidence" value="ECO:0007669"/>
    <property type="project" value="InterPro"/>
</dbReference>
<dbReference type="Proteomes" id="UP000019849">
    <property type="component" value="Unassembled WGS sequence"/>
</dbReference>
<dbReference type="Pfam" id="PF02195">
    <property type="entry name" value="ParB_N"/>
    <property type="match status" value="1"/>
</dbReference>
<protein>
    <submittedName>
        <fullName evidence="4">Chromosome partitioning protein ParB</fullName>
    </submittedName>
</protein>
<dbReference type="InterPro" id="IPR037972">
    <property type="entry name" value="RepB_N"/>
</dbReference>
<name>A0A011UAU4_9HYPH</name>
<dbReference type="SUPFAM" id="SSF110849">
    <property type="entry name" value="ParB/Sulfiredoxin"/>
    <property type="match status" value="1"/>
</dbReference>
<dbReference type="CDD" id="cd16405">
    <property type="entry name" value="RepB_like_N"/>
    <property type="match status" value="1"/>
</dbReference>
<dbReference type="AlphaFoldDB" id="A0A011UAU4"/>
<dbReference type="PANTHER" id="PTHR33375">
    <property type="entry name" value="CHROMOSOME-PARTITIONING PROTEIN PARB-RELATED"/>
    <property type="match status" value="1"/>
</dbReference>
<accession>A0A011UAU4</accession>
<dbReference type="eggNOG" id="COG1475">
    <property type="taxonomic scope" value="Bacteria"/>
</dbReference>
<organism evidence="4 5">
    <name type="scientific">Aquamicrobium defluvii</name>
    <dbReference type="NCBI Taxonomy" id="69279"/>
    <lineage>
        <taxon>Bacteria</taxon>
        <taxon>Pseudomonadati</taxon>
        <taxon>Pseudomonadota</taxon>
        <taxon>Alphaproteobacteria</taxon>
        <taxon>Hyphomicrobiales</taxon>
        <taxon>Phyllobacteriaceae</taxon>
        <taxon>Aquamicrobium</taxon>
    </lineage>
</organism>
<evidence type="ECO:0000313" key="5">
    <source>
        <dbReference type="Proteomes" id="UP000019849"/>
    </source>
</evidence>
<evidence type="ECO:0000259" key="3">
    <source>
        <dbReference type="SMART" id="SM00470"/>
    </source>
</evidence>
<dbReference type="Gene3D" id="1.10.10.2830">
    <property type="match status" value="1"/>
</dbReference>
<dbReference type="PATRIC" id="fig|69279.3.peg.3720"/>
<dbReference type="STRING" id="69279.BG36_13135"/>
<dbReference type="GO" id="GO:0007059">
    <property type="term" value="P:chromosome segregation"/>
    <property type="evidence" value="ECO:0007669"/>
    <property type="project" value="TreeGrafter"/>
</dbReference>
<sequence length="345" mass="38259">MSRKNLLASLTERKLTAVNSSPSDAVSPSPALERNRNRGAFGAITRSIDELAEKAQAAKVMEARLLEGASIIEIDPELVDASFVADRMGDDEAAFDELLEAIREQGQDSPILVRPHPDAEGRYMIVFGHRRHRVARTLGRKVRAVVRDLADQEHVIAQGQENSARADLSFIEKAVFARNLERNGYDRDVIMQALAVDKSVVSKMISVTSDIPAEIIEAVGPARNSGRDRWYKLAIKCRDRASAARAAALISTGEFRNADSDERLSLLTRRLEGDGPKKKSGTRPPVEKPWAPRDKSVSVIARPRAKGFSLDLTDKEAKPFGEWISRNLDSLYEAFRTSEKTEQEN</sequence>
<dbReference type="InterPro" id="IPR017819">
    <property type="entry name" value="Plasmid_partition_RepB"/>
</dbReference>
<dbReference type="InterPro" id="IPR004437">
    <property type="entry name" value="ParB/RepB/Spo0J"/>
</dbReference>
<dbReference type="PANTHER" id="PTHR33375:SF1">
    <property type="entry name" value="CHROMOSOME-PARTITIONING PROTEIN PARB-RELATED"/>
    <property type="match status" value="1"/>
</dbReference>
<dbReference type="InterPro" id="IPR036086">
    <property type="entry name" value="ParB/Sulfiredoxin_sf"/>
</dbReference>
<dbReference type="HOGENOM" id="CLU_069128_1_0_5"/>
<evidence type="ECO:0000256" key="1">
    <source>
        <dbReference type="ARBA" id="ARBA00006295"/>
    </source>
</evidence>
<dbReference type="Gene3D" id="3.90.1530.30">
    <property type="match status" value="1"/>
</dbReference>
<feature type="region of interest" description="Disordered" evidence="2">
    <location>
        <begin position="271"/>
        <end position="295"/>
    </location>
</feature>
<evidence type="ECO:0000313" key="4">
    <source>
        <dbReference type="EMBL" id="EXL03008.1"/>
    </source>
</evidence>
<dbReference type="SMART" id="SM00470">
    <property type="entry name" value="ParB"/>
    <property type="match status" value="1"/>
</dbReference>
<dbReference type="RefSeq" id="WP_035030207.1">
    <property type="nucleotide sequence ID" value="NZ_KK073899.1"/>
</dbReference>
<evidence type="ECO:0000256" key="2">
    <source>
        <dbReference type="SAM" id="MobiDB-lite"/>
    </source>
</evidence>
<dbReference type="InterPro" id="IPR011111">
    <property type="entry name" value="Plasmid_RepB"/>
</dbReference>
<dbReference type="NCBIfam" id="TIGR03454">
    <property type="entry name" value="partition_RepB"/>
    <property type="match status" value="1"/>
</dbReference>
<proteinExistence type="inferred from homology"/>
<gene>
    <name evidence="4" type="ORF">BG36_13135</name>
</gene>
<dbReference type="InterPro" id="IPR050336">
    <property type="entry name" value="Chromosome_partition/occlusion"/>
</dbReference>
<comment type="similarity">
    <text evidence="1">Belongs to the ParB family.</text>
</comment>
<comment type="caution">
    <text evidence="4">The sequence shown here is derived from an EMBL/GenBank/DDBJ whole genome shotgun (WGS) entry which is preliminary data.</text>
</comment>